<dbReference type="STRING" id="857293.CAAU_2587"/>
<evidence type="ECO:0000313" key="1">
    <source>
        <dbReference type="EMBL" id="CCJ34670.1"/>
    </source>
</evidence>
<keyword evidence="2" id="KW-1185">Reference proteome</keyword>
<gene>
    <name evidence="1" type="ORF">CAAU_2587</name>
</gene>
<protein>
    <submittedName>
        <fullName evidence="1">Uncharacterized protein</fullName>
    </submittedName>
</protein>
<organism evidence="1 2">
    <name type="scientific">Caloramator australicus RC3</name>
    <dbReference type="NCBI Taxonomy" id="857293"/>
    <lineage>
        <taxon>Bacteria</taxon>
        <taxon>Bacillati</taxon>
        <taxon>Bacillota</taxon>
        <taxon>Clostridia</taxon>
        <taxon>Eubacteriales</taxon>
        <taxon>Clostridiaceae</taxon>
        <taxon>Caloramator</taxon>
    </lineage>
</organism>
<reference evidence="1 2" key="1">
    <citation type="journal article" date="2011" name="J. Bacteriol.">
        <title>Draft genome sequence of Caloramator australicus strain RC3T, a thermoanaerobe from the Great Artesian Basin of Australia.</title>
        <authorList>
            <person name="Ogg C.D."/>
            <person name="Patel B.K.C."/>
        </authorList>
    </citation>
    <scope>NUCLEOTIDE SEQUENCE [LARGE SCALE GENOMIC DNA]</scope>
    <source>
        <strain evidence="1 2">RC3</strain>
    </source>
</reference>
<name>I7LKS0_9CLOT</name>
<proteinExistence type="predicted"/>
<evidence type="ECO:0000313" key="2">
    <source>
        <dbReference type="Proteomes" id="UP000007652"/>
    </source>
</evidence>
<sequence length="38" mass="4166">MLGEMSDAFSNSFGVLARLLTEKGFFYNLSSFRLSGTA</sequence>
<dbReference type="EMBL" id="CAKP01000138">
    <property type="protein sequence ID" value="CCJ34670.1"/>
    <property type="molecule type" value="Genomic_DNA"/>
</dbReference>
<accession>I7LKS0</accession>
<dbReference type="AlphaFoldDB" id="I7LKS0"/>
<dbReference type="Proteomes" id="UP000007652">
    <property type="component" value="Unassembled WGS sequence"/>
</dbReference>
<comment type="caution">
    <text evidence="1">The sequence shown here is derived from an EMBL/GenBank/DDBJ whole genome shotgun (WGS) entry which is preliminary data.</text>
</comment>